<accession>A0ABV0Z6L4</accession>
<organism evidence="2 3">
    <name type="scientific">Ameca splendens</name>
    <dbReference type="NCBI Taxonomy" id="208324"/>
    <lineage>
        <taxon>Eukaryota</taxon>
        <taxon>Metazoa</taxon>
        <taxon>Chordata</taxon>
        <taxon>Craniata</taxon>
        <taxon>Vertebrata</taxon>
        <taxon>Euteleostomi</taxon>
        <taxon>Actinopterygii</taxon>
        <taxon>Neopterygii</taxon>
        <taxon>Teleostei</taxon>
        <taxon>Neoteleostei</taxon>
        <taxon>Acanthomorphata</taxon>
        <taxon>Ovalentaria</taxon>
        <taxon>Atherinomorphae</taxon>
        <taxon>Cyprinodontiformes</taxon>
        <taxon>Goodeidae</taxon>
        <taxon>Ameca</taxon>
    </lineage>
</organism>
<gene>
    <name evidence="2" type="ORF">AMECASPLE_000660</name>
</gene>
<dbReference type="EMBL" id="JAHRIP010056448">
    <property type="protein sequence ID" value="MEQ2301868.1"/>
    <property type="molecule type" value="Genomic_DNA"/>
</dbReference>
<reference evidence="2 3" key="1">
    <citation type="submission" date="2021-06" db="EMBL/GenBank/DDBJ databases">
        <authorList>
            <person name="Palmer J.M."/>
        </authorList>
    </citation>
    <scope>NUCLEOTIDE SEQUENCE [LARGE SCALE GENOMIC DNA]</scope>
    <source>
        <strain evidence="2 3">AS_MEX2019</strain>
        <tissue evidence="2">Muscle</tissue>
    </source>
</reference>
<protein>
    <submittedName>
        <fullName evidence="2">Uncharacterized protein</fullName>
    </submittedName>
</protein>
<proteinExistence type="predicted"/>
<feature type="region of interest" description="Disordered" evidence="1">
    <location>
        <begin position="132"/>
        <end position="154"/>
    </location>
</feature>
<feature type="compositionally biased region" description="Polar residues" evidence="1">
    <location>
        <begin position="133"/>
        <end position="146"/>
    </location>
</feature>
<keyword evidence="3" id="KW-1185">Reference proteome</keyword>
<evidence type="ECO:0000313" key="2">
    <source>
        <dbReference type="EMBL" id="MEQ2301868.1"/>
    </source>
</evidence>
<dbReference type="Proteomes" id="UP001469553">
    <property type="component" value="Unassembled WGS sequence"/>
</dbReference>
<evidence type="ECO:0000256" key="1">
    <source>
        <dbReference type="SAM" id="MobiDB-lite"/>
    </source>
</evidence>
<name>A0ABV0Z6L4_9TELE</name>
<sequence>MHGHKQTAALAAILSPLNIVPSDITARIPEEPQRRHMRDTRDPDFRAEVRLNDVALRDEQGEPNRAGLTQLEEMNAGVTDLWLYFLGLYTKQNKNQQGRRMKTRGAESYNSNKDERRFASFYTPGVTACECESPSNLSGQTQTRPATQHPCRHF</sequence>
<evidence type="ECO:0000313" key="3">
    <source>
        <dbReference type="Proteomes" id="UP001469553"/>
    </source>
</evidence>
<comment type="caution">
    <text evidence="2">The sequence shown here is derived from an EMBL/GenBank/DDBJ whole genome shotgun (WGS) entry which is preliminary data.</text>
</comment>